<dbReference type="PIRSF" id="PIRSF007663">
    <property type="entry name" value="UCP007663"/>
    <property type="match status" value="1"/>
</dbReference>
<evidence type="ECO:0000259" key="1">
    <source>
        <dbReference type="Pfam" id="PF14498"/>
    </source>
</evidence>
<dbReference type="Gene3D" id="1.50.10.10">
    <property type="match status" value="1"/>
</dbReference>
<dbReference type="Pfam" id="PF14498">
    <property type="entry name" value="Glyco_hyd_65N_2"/>
    <property type="match status" value="1"/>
</dbReference>
<comment type="caution">
    <text evidence="4">The sequence shown here is derived from an EMBL/GenBank/DDBJ whole genome shotgun (WGS) entry which is preliminary data.</text>
</comment>
<keyword evidence="5" id="KW-1185">Reference proteome</keyword>
<sequence length="778" mass="89014">MENLLLYKRPAQNWNEALPLGNGQLGAMVFGGVETAQYGLNHDTLWSGYPKDNHNNNLKPYYDKSVELAMNKKYIQAQDIIEKNLCTEFTEGYMPLGDLNLHLSVDGKVNNYVRKLNLDTACCEVQYQANNITFMRKTFISKPHNCMVIKLAVNKAGALSFDTELLSQLRYGIEFIDNKLILVGRCPSHVDPNYVESDNPIIYDENNPGISFACGLLIRTDGDKVFENKIVKVKNATFAEVILSVESNYIDFKTAPINSKKNYKEQCLDRLSLLEHITYDELYDVHVNDYSELEKRCHLNLGGYDSVNNIPTDERLKLFESNKDEDLGLYELLFRYGRYLLISSSRDKTQPANLQGIWNDKIRAPWASNYTLNINTEMNYWPVFMTDLTECANPLIKLVEELSETGRYTAKNIYGAEGFVCHHNTDLWRASNPVGAYQKDCACYGFWSLGAAWLCRTVFEYYEYTQDKKYLKNIAFPILKEASKFLINILKRNDDGNLILCPTTSPENNFSWEEGIVSISKSSAMSQGIVYDLLNNTLKACDLVEELEFKGIIENVIKSLKLFDIGEDGRLLEWNDEVEEVELHHRHVSHLYGLHPAQLITPRYTPELAEACKKSLNVREDWGTGWSLAWKINLWARLNDGERAGSLLKQRLHYVNSTTLNNFDGGGTYPNMFCAHPPFQIDGNLGVVSGITEMIVQSYKDEITLLPALPEMWKQGNIQGVALRGNIKVNIFWKDNELILVELTSLIDRHCKIWYGNKSKEVCLEKDKKQIITLENFD</sequence>
<dbReference type="Pfam" id="PF21307">
    <property type="entry name" value="Glyco_hydro_95_C"/>
    <property type="match status" value="1"/>
</dbReference>
<dbReference type="InterPro" id="IPR054363">
    <property type="entry name" value="GH95_cat"/>
</dbReference>
<keyword evidence="4" id="KW-0378">Hydrolase</keyword>
<organism evidence="4 5">
    <name type="scientific">Clostridium hominis</name>
    <dbReference type="NCBI Taxonomy" id="2763036"/>
    <lineage>
        <taxon>Bacteria</taxon>
        <taxon>Bacillati</taxon>
        <taxon>Bacillota</taxon>
        <taxon>Clostridia</taxon>
        <taxon>Eubacteriales</taxon>
        <taxon>Clostridiaceae</taxon>
        <taxon>Clostridium</taxon>
    </lineage>
</organism>
<dbReference type="Proteomes" id="UP000596929">
    <property type="component" value="Unassembled WGS sequence"/>
</dbReference>
<feature type="domain" description="Glycosyl hydrolase family 95 N-terminal" evidence="1">
    <location>
        <begin position="5"/>
        <end position="249"/>
    </location>
</feature>
<dbReference type="RefSeq" id="WP_186861050.1">
    <property type="nucleotide sequence ID" value="NZ_JACOOO010000044.1"/>
</dbReference>
<evidence type="ECO:0000259" key="3">
    <source>
        <dbReference type="Pfam" id="PF22124"/>
    </source>
</evidence>
<dbReference type="InterPro" id="IPR008928">
    <property type="entry name" value="6-hairpin_glycosidase_sf"/>
</dbReference>
<dbReference type="Pfam" id="PF22124">
    <property type="entry name" value="Glyco_hydro_95_cat"/>
    <property type="match status" value="1"/>
</dbReference>
<dbReference type="InterPro" id="IPR016518">
    <property type="entry name" value="Alpha-L-fucosidase"/>
</dbReference>
<proteinExistence type="predicted"/>
<feature type="domain" description="Glycosyl hydrolase family 95 catalytic" evidence="3">
    <location>
        <begin position="278"/>
        <end position="695"/>
    </location>
</feature>
<protein>
    <submittedName>
        <fullName evidence="4">Glycoside hydrolase family 95 protein</fullName>
    </submittedName>
</protein>
<dbReference type="SUPFAM" id="SSF48208">
    <property type="entry name" value="Six-hairpin glycosidases"/>
    <property type="match status" value="1"/>
</dbReference>
<name>A0ABR7DHF6_9CLOT</name>
<dbReference type="EMBL" id="JACOOO010000044">
    <property type="protein sequence ID" value="MBC5630829.1"/>
    <property type="molecule type" value="Genomic_DNA"/>
</dbReference>
<dbReference type="GO" id="GO:0016787">
    <property type="term" value="F:hydrolase activity"/>
    <property type="evidence" value="ECO:0007669"/>
    <property type="project" value="UniProtKB-KW"/>
</dbReference>
<dbReference type="PANTHER" id="PTHR31084">
    <property type="entry name" value="ALPHA-L-FUCOSIDASE 2"/>
    <property type="match status" value="1"/>
</dbReference>
<dbReference type="PANTHER" id="PTHR31084:SF0">
    <property type="entry name" value="ALPHA-L-FUCOSIDASE 2"/>
    <property type="match status" value="1"/>
</dbReference>
<dbReference type="InterPro" id="IPR049053">
    <property type="entry name" value="AFCA-like_C"/>
</dbReference>
<gene>
    <name evidence="4" type="ORF">H8S20_18510</name>
</gene>
<accession>A0ABR7DHF6</accession>
<feature type="domain" description="Alpha fucosidase A-like C-terminal" evidence="2">
    <location>
        <begin position="697"/>
        <end position="767"/>
    </location>
</feature>
<evidence type="ECO:0000259" key="2">
    <source>
        <dbReference type="Pfam" id="PF21307"/>
    </source>
</evidence>
<dbReference type="InterPro" id="IPR012341">
    <property type="entry name" value="6hp_glycosidase-like_sf"/>
</dbReference>
<evidence type="ECO:0000313" key="5">
    <source>
        <dbReference type="Proteomes" id="UP000596929"/>
    </source>
</evidence>
<reference evidence="4 5" key="1">
    <citation type="submission" date="2020-08" db="EMBL/GenBank/DDBJ databases">
        <title>Genome public.</title>
        <authorList>
            <person name="Liu C."/>
            <person name="Sun Q."/>
        </authorList>
    </citation>
    <scope>NUCLEOTIDE SEQUENCE [LARGE SCALE GENOMIC DNA]</scope>
    <source>
        <strain evidence="4 5">NSJ-6</strain>
    </source>
</reference>
<dbReference type="InterPro" id="IPR027414">
    <property type="entry name" value="GH95_N_dom"/>
</dbReference>
<evidence type="ECO:0000313" key="4">
    <source>
        <dbReference type="EMBL" id="MBC5630829.1"/>
    </source>
</evidence>